<gene>
    <name evidence="2" type="ORF">AWL63_07030</name>
</gene>
<evidence type="ECO:0000256" key="1">
    <source>
        <dbReference type="SAM" id="Phobius"/>
    </source>
</evidence>
<feature type="transmembrane region" description="Helical" evidence="1">
    <location>
        <begin position="38"/>
        <end position="56"/>
    </location>
</feature>
<keyword evidence="1" id="KW-0472">Membrane</keyword>
<dbReference type="AlphaFoldDB" id="A0A1B3Z8L4"/>
<feature type="transmembrane region" description="Helical" evidence="1">
    <location>
        <begin position="7"/>
        <end position="32"/>
    </location>
</feature>
<evidence type="ECO:0000313" key="3">
    <source>
        <dbReference type="Proteomes" id="UP000094256"/>
    </source>
</evidence>
<keyword evidence="1" id="KW-0812">Transmembrane</keyword>
<reference evidence="2 3" key="1">
    <citation type="submission" date="2016-01" db="EMBL/GenBank/DDBJ databases">
        <title>Complete genome and mega plasmid sequence of Sphingomonas panacis DCY99 elicits systemic resistance in rice to Xanthomonas oryzae.</title>
        <authorList>
            <person name="Kim Y.J."/>
            <person name="Yang D.C."/>
            <person name="Sing P."/>
        </authorList>
    </citation>
    <scope>NUCLEOTIDE SEQUENCE [LARGE SCALE GENOMIC DNA]</scope>
    <source>
        <strain evidence="2 3">DCY99</strain>
    </source>
</reference>
<dbReference type="KEGG" id="span:AWL63_07030"/>
<evidence type="ECO:0000313" key="2">
    <source>
        <dbReference type="EMBL" id="AOH83757.1"/>
    </source>
</evidence>
<keyword evidence="3" id="KW-1185">Reference proteome</keyword>
<accession>A0A1B3Z8L4</accession>
<protein>
    <submittedName>
        <fullName evidence="2">Uncharacterized protein</fullName>
    </submittedName>
</protein>
<dbReference type="EMBL" id="CP014168">
    <property type="protein sequence ID" value="AOH83757.1"/>
    <property type="molecule type" value="Genomic_DNA"/>
</dbReference>
<keyword evidence="1" id="KW-1133">Transmembrane helix</keyword>
<dbReference type="STRING" id="1560345.AWL63_07030"/>
<organism evidence="2 3">
    <name type="scientific">Sphingomonas panacis</name>
    <dbReference type="NCBI Taxonomy" id="1560345"/>
    <lineage>
        <taxon>Bacteria</taxon>
        <taxon>Pseudomonadati</taxon>
        <taxon>Pseudomonadota</taxon>
        <taxon>Alphaproteobacteria</taxon>
        <taxon>Sphingomonadales</taxon>
        <taxon>Sphingomonadaceae</taxon>
        <taxon>Sphingomonas</taxon>
    </lineage>
</organism>
<dbReference type="RefSeq" id="WP_069204324.1">
    <property type="nucleotide sequence ID" value="NZ_CP014168.1"/>
</dbReference>
<proteinExistence type="predicted"/>
<dbReference type="Proteomes" id="UP000094256">
    <property type="component" value="Chromosome"/>
</dbReference>
<sequence length="65" mass="6679">MNQREQLIAYLATLAALAVIFTVAIVAGVVSAHVIGKIEAFGLGTITGGLIGVLRLPGNPPVRPE</sequence>
<name>A0A1B3Z8L4_9SPHN</name>